<dbReference type="InterPro" id="IPR002052">
    <property type="entry name" value="DNA_methylase_N6_adenine_CS"/>
</dbReference>
<feature type="region of interest" description="Disordered" evidence="4">
    <location>
        <begin position="956"/>
        <end position="1003"/>
    </location>
</feature>
<gene>
    <name evidence="8" type="ORF">APZ19_19230</name>
    <name evidence="7" type="ORF">D0812_22220</name>
</gene>
<evidence type="ECO:0000259" key="6">
    <source>
        <dbReference type="Pfam" id="PF18858"/>
    </source>
</evidence>
<dbReference type="InterPro" id="IPR041639">
    <property type="entry name" value="LPD39"/>
</dbReference>
<feature type="region of interest" description="Disordered" evidence="4">
    <location>
        <begin position="1679"/>
        <end position="1715"/>
    </location>
</feature>
<feature type="compositionally biased region" description="Basic and acidic residues" evidence="4">
    <location>
        <begin position="631"/>
        <end position="646"/>
    </location>
</feature>
<reference evidence="7 9" key="2">
    <citation type="submission" date="2018-10" db="EMBL/GenBank/DDBJ databases">
        <title>Whole Genome of Vibrio owensii strain 170502, isolated from Acute Hepatopancreatic Necrosis Disease (AHPND) shrimp.</title>
        <authorList>
            <person name="Yan M."/>
            <person name="Wang X."/>
            <person name="Wang Y."/>
        </authorList>
    </citation>
    <scope>NUCLEOTIDE SEQUENCE [LARGE SCALE GENOMIC DNA]</scope>
    <source>
        <strain evidence="7 9">1700302</strain>
    </source>
</reference>
<dbReference type="PROSITE" id="PS00092">
    <property type="entry name" value="N6_MTASE"/>
    <property type="match status" value="1"/>
</dbReference>
<feature type="region of interest" description="Disordered" evidence="4">
    <location>
        <begin position="732"/>
        <end position="763"/>
    </location>
</feature>
<feature type="region of interest" description="Disordered" evidence="4">
    <location>
        <begin position="621"/>
        <end position="693"/>
    </location>
</feature>
<dbReference type="NCBIfam" id="NF032893">
    <property type="entry name" value="tail-700"/>
    <property type="match status" value="1"/>
</dbReference>
<feature type="compositionally biased region" description="Basic and acidic residues" evidence="4">
    <location>
        <begin position="662"/>
        <end position="674"/>
    </location>
</feature>
<keyword evidence="9" id="KW-1185">Reference proteome</keyword>
<evidence type="ECO:0000256" key="4">
    <source>
        <dbReference type="SAM" id="MobiDB-lite"/>
    </source>
</evidence>
<evidence type="ECO:0000313" key="8">
    <source>
        <dbReference type="EMBL" id="QGH49253.1"/>
    </source>
</evidence>
<feature type="region of interest" description="Disordered" evidence="4">
    <location>
        <begin position="776"/>
        <end position="798"/>
    </location>
</feature>
<feature type="compositionally biased region" description="Basic and acidic residues" evidence="4">
    <location>
        <begin position="397"/>
        <end position="423"/>
    </location>
</feature>
<feature type="domain" description="Large polyvalent protein-associated" evidence="6">
    <location>
        <begin position="2713"/>
        <end position="2895"/>
    </location>
</feature>
<feature type="compositionally biased region" description="Basic residues" evidence="4">
    <location>
        <begin position="789"/>
        <end position="798"/>
    </location>
</feature>
<dbReference type="GO" id="GO:0032259">
    <property type="term" value="P:methylation"/>
    <property type="evidence" value="ECO:0007669"/>
    <property type="project" value="UniProtKB-KW"/>
</dbReference>
<dbReference type="EMBL" id="CP033138">
    <property type="protein sequence ID" value="AYO17108.1"/>
    <property type="molecule type" value="Genomic_DNA"/>
</dbReference>
<name>A0AAP9KC06_9VIBR</name>
<organism evidence="8 10">
    <name type="scientific">Vibrio owensii</name>
    <dbReference type="NCBI Taxonomy" id="696485"/>
    <lineage>
        <taxon>Bacteria</taxon>
        <taxon>Pseudomonadati</taxon>
        <taxon>Pseudomonadota</taxon>
        <taxon>Gammaproteobacteria</taxon>
        <taxon>Vibrionales</taxon>
        <taxon>Vibrionaceae</taxon>
        <taxon>Vibrio</taxon>
    </lineage>
</organism>
<feature type="compositionally biased region" description="Basic and acidic residues" evidence="4">
    <location>
        <begin position="1522"/>
        <end position="1531"/>
    </location>
</feature>
<dbReference type="Pfam" id="PF18823">
    <property type="entry name" value="InPase"/>
    <property type="match status" value="1"/>
</dbReference>
<accession>A0AAP9KC06</accession>
<feature type="region of interest" description="Disordered" evidence="4">
    <location>
        <begin position="393"/>
        <end position="435"/>
    </location>
</feature>
<dbReference type="InterPro" id="IPR029063">
    <property type="entry name" value="SAM-dependent_MTases_sf"/>
</dbReference>
<feature type="domain" description="Inorganic pyrophosphatase" evidence="5">
    <location>
        <begin position="1539"/>
        <end position="1673"/>
    </location>
</feature>
<dbReference type="Gene3D" id="3.40.50.150">
    <property type="entry name" value="Vaccinia Virus protein VP39"/>
    <property type="match status" value="1"/>
</dbReference>
<keyword evidence="2" id="KW-0808">Transferase</keyword>
<keyword evidence="1" id="KW-0489">Methyltransferase</keyword>
<proteinExistence type="predicted"/>
<evidence type="ECO:0000313" key="7">
    <source>
        <dbReference type="EMBL" id="AYO17108.1"/>
    </source>
</evidence>
<dbReference type="GO" id="GO:0008168">
    <property type="term" value="F:methyltransferase activity"/>
    <property type="evidence" value="ECO:0007669"/>
    <property type="project" value="UniProtKB-KW"/>
</dbReference>
<protein>
    <submittedName>
        <fullName evidence="8">PLxRFG domain-containing protein</fullName>
    </submittedName>
</protein>
<reference evidence="8" key="3">
    <citation type="submission" date="2019-11" db="EMBL/GenBank/DDBJ databases">
        <title>Complete genome sequence of Vibrio owensii SH-14 isolated from shrimp with acute hepatopancreatic necrosis diease.</title>
        <authorList>
            <person name="Liang X."/>
            <person name="Wang Y."/>
        </authorList>
    </citation>
    <scope>NUCLEOTIDE SEQUENCE</scope>
    <source>
        <strain evidence="8">SH14</strain>
    </source>
</reference>
<evidence type="ECO:0000256" key="2">
    <source>
        <dbReference type="ARBA" id="ARBA00022679"/>
    </source>
</evidence>
<keyword evidence="3" id="KW-0175">Coiled coil</keyword>
<dbReference type="CDD" id="cd02440">
    <property type="entry name" value="AdoMet_MTases"/>
    <property type="match status" value="1"/>
</dbReference>
<evidence type="ECO:0000313" key="9">
    <source>
        <dbReference type="Proteomes" id="UP000272136"/>
    </source>
</evidence>
<dbReference type="GO" id="GO:0003676">
    <property type="term" value="F:nucleic acid binding"/>
    <property type="evidence" value="ECO:0007669"/>
    <property type="project" value="InterPro"/>
</dbReference>
<reference evidence="8 10" key="1">
    <citation type="journal article" date="2015" name="Genome Announc.">
        <title>Draft Genome Sequence of Vibrio owensii Strain SH-14, Which Causes Shrimp Acute Hepatopancreatic Necrosis Disease.</title>
        <authorList>
            <person name="Liu L."/>
            <person name="Xiao J."/>
            <person name="Xia X."/>
            <person name="Pan Y."/>
            <person name="Yan S."/>
            <person name="Wang Y."/>
        </authorList>
    </citation>
    <scope>NUCLEOTIDE SEQUENCE [LARGE SCALE GENOMIC DNA]</scope>
    <source>
        <strain evidence="8 10">SH14</strain>
    </source>
</reference>
<evidence type="ECO:0000313" key="10">
    <source>
        <dbReference type="Proteomes" id="UP000390336"/>
    </source>
</evidence>
<dbReference type="Proteomes" id="UP000390336">
    <property type="component" value="Chromosome 2"/>
</dbReference>
<dbReference type="RefSeq" id="WP_054823337.1">
    <property type="nucleotide sequence ID" value="NZ_CP033138.1"/>
</dbReference>
<feature type="coiled-coil region" evidence="3">
    <location>
        <begin position="1831"/>
        <end position="1858"/>
    </location>
</feature>
<dbReference type="SUPFAM" id="SSF53335">
    <property type="entry name" value="S-adenosyl-L-methionine-dependent methyltransferases"/>
    <property type="match status" value="1"/>
</dbReference>
<dbReference type="Proteomes" id="UP000272136">
    <property type="component" value="Chromosome 2"/>
</dbReference>
<evidence type="ECO:0000256" key="1">
    <source>
        <dbReference type="ARBA" id="ARBA00022603"/>
    </source>
</evidence>
<sequence>MYTYDDLLKEDENRNTSIGGDVVDAFQAGMANSAAGVANFVGAEGMADSFKDIAESQYETMTPESQLAMGKRLINEDMSLGDGFTDPRTWLLNLSQLTGDMATTIVPGGVLGKGASLAGRAMGAVKAANSIGKATSVGGNVAMNIASAGGQAGLGAQQDILNMDFEDLEDSPAFTEKALAFSEQGFDDFEALSKAREELAYEINDRITTDPTMAVINGTVGTLGDRAMVKLLGGSFGKTIKGAIGKGMVTEGSTEALQSGAQRYSSNTYSNEEAGTELYDPMQGVKSEALEGGILGAVAGGAGGGAGGSVASVRRHQFSKGIEKAITPQMIEQMRASGIDGKQLRATLHEKISNQALARGFEVEESTKLADQAVASVLGEGPSADAVAEAEMATEEAQQHVRPEGAERRDQMVDEARAQRQEEQPIPQQGEPNPRDFGLTAEDAELLIDPPAELFDSRGNFNKNAPKELVQQYQLASGRRGAEDYIQAVTDHRYSIRKQYDEQAELAQVPGQDVEQHPTQNNLFDQTTEPLQQNPETLQQDRTDLAESLRRGELGFVDEAAQQDARFREGLRHAMDISPAAVLQIAELTRTGQLNQNQAISALQRVINSVEITGKDTLSQDGYEQSLQDQAARERNQQRVLSERGEGGAYQPNVEESPEFQRQMERLKQGRAEQQHTTGAQGQSFNNGERDVSPLATGIENQFEPDAAQIEFDRWSDVQAGDQYIDERYNDFGNEFDINPEPSEKPQQPPKRQPIAKEPTKTPQDWVNEFRGQKAGVLQQPQEKGSQRQQKKTTQRKKAAIYNRLGLDESEVKAAEDSIAEMQKFGEVKNTPFAIALAARADSAQGIPRSKQELRSYQGKGKGLLNQDSQKRINSRAIGVAVADHAGVFGTKESFEKIWSDLTPEGRQNIIDAVFPDQNIAPRDLTDHISVSDAKDTYDTISEQNEKIRKTMMVQEVQENEPKNPTPEQKQKRNAERERFGHGEGFTSRGDHKVRTITPQDDNGNDLKQYRFRIEKDTEDKAFRIFDMHGDVLETFWYGGRDNPAMKDAMQAMNRRVTKQAEFYRGFERIKIRETTDLETEERQAFNEVWDELTTPERNNLVERGLMENSNKVKQSIIRSKGAALTKEQAAALNSANQSPSEQRKVFNARWNSSSVLQRTYWMEATGRAISTSKQADLIRLDGNYIPDELAVLMSNLMPQSGDAVVATVDQIESLGVERGRQLRLWKAANDSANDKGKKAANEQIKLIDKLLSGQGTKAELDSIFGTETEAPVQTDTRFTDEQLTARKAWADDAYMDRDDFDTEQAYQDAIDSELNESLATNFDNADVDNPQDVSIVQDKLAEFEQLGATISPENELEAARFRKAETPPAKQAQPEQSTLGEAEQNQLNFINQELPYLQSQLEGADAFTTRRLQADIDMYQQAGQMLTDGAPLSEVKELLGQRETQEQNATVEPIKTKRKNYGWDAVKLHDNYTAKELDEWVTEIQNDPDYQNPDGGIHLLNAKGRKIVDALTWAVTYHHQQDSKAEKAAQETDTNPTDAQKDAGNYKKGTFSMHGLNVAIENPKGSERSGVNKQGKPWSVKMQNHYGYIKRTEGADGDAVDVFIGPNENSKMVYIIDQTDPETGQFDEHKVMLGFTRKDSARKAYMDNYEKGWSGLGGFSVVKIDDFKKWLKEGDLTKPYSSELPTPPTPPKGTRKSAPKTQTAARGKDQAQPKSLKDYVKNILDLDGAELDHDGLIDMAKSFRDDHDAMIAEIESMTMPNIKKMMGTYWAMTHSDYNKGQLVKAAYNSLMKNFLFSITDGMFVSTSGQSGVELGDYVVKQLEAVTPEKYAEVQLKRKEQRKAAEAEQKRKKEALENPQTMQDFIAYARKKGNGIHALTPDQLRQYDELVAKDRLEKAERKRKEAAEVKAVDADVPYQLAETTHTKSGEPRYVVQLTGERMGKEAFKELAGRARQLGGNFVNAMQAKRWNTIDGFQFANVEDRNNFAKLLDGEKVNREARQERQLEAKQDSRVTKLREMASKMEADADAAIKQDRKTNTAKRAREAGYAMDNAYALQHDARLLKAIADATDRGEVEIIGNLSQKIQLEELQRVRGAIIWNMTEEAREKFGYRNERGNWKLKPETKLDDILYWANYPTPEANRDRLLRVADSMQEVSGFKQAANKIRSNVKNVGDRDLVAMTGPAWDKTVDKIREFARKNKSEYVAEGLAELFKREDRLKRMGIDGPAQLRQALREISKVETTFKSDRPVETPITKLENEITDIVRNNRNAFNDFFPTDNDQLADSVVEQADIQPGMKVLEPNAGMGHLADKIAAKGADLDVGELAYKMQNLLTEKGHNVVADDFLNYNPGPIYDRVVMNPPFSNDADVKHVVHALSMVKPGGRLVAITSSMAGDRNNSVNKNFREYLDSVGAVEDRNPEGSFKNSLNPTAVNTKTIVIDVPENTSDLPVPEDIRFSQSNVIDAPVKGMKAEKVEQSAQKWLNDYDGLHGVNVQVVQSQSQLSDFVTTDPDATVKAVWLSQDNRVVLVADNLTSPQDVRKAMRHELIGHNGVFGNLNPEQIDALTTKVMNLRNAKSLKGIFSEVDRSYKDAPDYVKAEEVISRLAEVETGKLRQIADRIMASVMGALRRSGFLSNDKMTLAEVRNMINGADKYLRRKDGTVSLPNVVRFSQTVDSVPTLKESYESILNGERESLLQRILHAPKQFLGKSKVRDAVKSSGYGLLTLRQLVEVADKKVTKEFSSHIKGYLDEINQMQADEGRMVQNVLDTFEGLDKWRRKNPEKADKAFELMHELTLDNVDPFDDYKDLTPELKEVARILEARLKNRSGEVQAKITEELNEVRKQIKYEPKRKEKLKEAKAKLAQLPKESQDVVKQIRDHYIKQREDVSNALLDKAASLAMQGGKLGKAQAAKIRLDNEIAKKGFYVPLARFGQYYIDGINQEGERVFTMYQTQSEMESQFEKLKAAGYEVKRGKTVEDFAGLDSMSQSVVSELITATETTTMSEQARAEMQDRIYQMYLESMPSRSIRKQFIHRKGVSGFSKDALQALADQGAKQAKQLARLQHEDQMTEHLKSLHDNFKMMRELPEGDEDRVAAARIMDEMNKRHEWVMHPKRAAWASNLTGFGFFWMIGASPASAMINITQNVQVALPVIGSKYGVIESGKVMAGLTSDFIKNFATANKDQAVRRRNGILGSTTLQGDELKAMQEAIAMGVIDTTQSHDLLGIAEAPTSDLTETKGKVLRGIGWMFHHAEVLNREVTFMTAYRMAKQNGESHKNATKYAIDATWDSHFDYGSLNRARFMQGDVAAVALQFKQYSQNMSFYLIHNFLQAFAVKNPVTGTFYSSVSKNTTPQERATARKQLMGTMAATFMIGGLGAMPVATLAAIANLAYTMVGDDDEPWDAEVELKLVLREWFGKELADGLYYGMGTMAGLPNVSSRVEVDPMSLWIRPSDRLDASSAFSDITEQMLGPTYSIAASAARGFDYIFREQKYAKGFESFQPKWVRDVAKTARYASEGGNVSNNNGDVVVADLTPLEYAGQLAGFTPSRQLIQNQDNRDIKNYERETMDRRKRLLNAMWMCYRTNDREGMKKLWKKVKSYNNSEWGRLRPINSEVVSQSIKTRQRYQSKAIHGIQVNNKYLPVINSTFAGFL</sequence>
<feature type="region of interest" description="Disordered" evidence="4">
    <location>
        <begin position="1522"/>
        <end position="1548"/>
    </location>
</feature>
<dbReference type="Pfam" id="PF18858">
    <property type="entry name" value="LPD39"/>
    <property type="match status" value="1"/>
</dbReference>
<dbReference type="EMBL" id="CP045860">
    <property type="protein sequence ID" value="QGH49253.1"/>
    <property type="molecule type" value="Genomic_DNA"/>
</dbReference>
<feature type="compositionally biased region" description="Basic and acidic residues" evidence="4">
    <location>
        <begin position="969"/>
        <end position="982"/>
    </location>
</feature>
<dbReference type="InterPro" id="IPR041595">
    <property type="entry name" value="Inorganic_Pase"/>
</dbReference>
<feature type="compositionally biased region" description="Polar residues" evidence="4">
    <location>
        <begin position="675"/>
        <end position="687"/>
    </location>
</feature>
<evidence type="ECO:0000259" key="5">
    <source>
        <dbReference type="Pfam" id="PF18823"/>
    </source>
</evidence>
<evidence type="ECO:0000256" key="3">
    <source>
        <dbReference type="SAM" id="Coils"/>
    </source>
</evidence>